<sequence length="358" mass="40021">MAASGSGSPPSGIVGPSTQASADICIQNTDWGRIRGFNYHPSYATNLIEIWDRFDPAIIAIELARGKQYFPSINALRWWLSWDAFLRDPSAFLEKVRDIIALSEAIGCRVMPVLFNRTHLPPLDFGSIYIDHFLPGSFLNQEGMFNDYIDSLVGEFAGDPRILAWDLCNEPFWYADRPMQKRDGTMFPGVHHSIADAEASWLSSIFERCKRQQPSAPLTVGAWANASLHRVNDYSDVLSMHCYYNPGEESAAQTSVDQSAFEQSLDDSLAFAKKVGKPLFVTECCWGNLNDAMRVRRAGVELAQLSRRGLGFMAYVMHHSRMPDSHGRDGGPVGMPQDLSFIDANGRLRPGHEFFNAF</sequence>
<protein>
    <submittedName>
        <fullName evidence="5">Endo-beta-mannanase</fullName>
    </submittedName>
</protein>
<name>A0A6I6MIJ2_9CAUL</name>
<dbReference type="AlphaFoldDB" id="A0A6I6MIJ2"/>
<keyword evidence="6" id="KW-1185">Reference proteome</keyword>
<dbReference type="GO" id="GO:0004553">
    <property type="term" value="F:hydrolase activity, hydrolyzing O-glycosyl compounds"/>
    <property type="evidence" value="ECO:0007669"/>
    <property type="project" value="InterPro"/>
</dbReference>
<keyword evidence="1 3" id="KW-0378">Hydrolase</keyword>
<dbReference type="Gene3D" id="3.20.20.80">
    <property type="entry name" value="Glycosidases"/>
    <property type="match status" value="1"/>
</dbReference>
<dbReference type="Pfam" id="PF00150">
    <property type="entry name" value="Cellulase"/>
    <property type="match status" value="1"/>
</dbReference>
<dbReference type="EMBL" id="CP047045">
    <property type="protein sequence ID" value="QGZ94920.1"/>
    <property type="molecule type" value="Genomic_DNA"/>
</dbReference>
<dbReference type="Proteomes" id="UP000431269">
    <property type="component" value="Chromosome"/>
</dbReference>
<evidence type="ECO:0000313" key="6">
    <source>
        <dbReference type="Proteomes" id="UP000431269"/>
    </source>
</evidence>
<evidence type="ECO:0000256" key="1">
    <source>
        <dbReference type="ARBA" id="ARBA00022801"/>
    </source>
</evidence>
<gene>
    <name evidence="5" type="ORF">DSM104635_01755</name>
</gene>
<evidence type="ECO:0000313" key="5">
    <source>
        <dbReference type="EMBL" id="QGZ94920.1"/>
    </source>
</evidence>
<reference evidence="6" key="1">
    <citation type="submission" date="2019-12" db="EMBL/GenBank/DDBJ databases">
        <title>Complete genome of Terracaulis silvestris 0127_4.</title>
        <authorList>
            <person name="Vieira S."/>
            <person name="Riedel T."/>
            <person name="Sproer C."/>
            <person name="Pascual J."/>
            <person name="Boedeker C."/>
            <person name="Overmann J."/>
        </authorList>
    </citation>
    <scope>NUCLEOTIDE SEQUENCE [LARGE SCALE GENOMIC DNA]</scope>
    <source>
        <strain evidence="6">0127_4</strain>
    </source>
</reference>
<dbReference type="GO" id="GO:0000272">
    <property type="term" value="P:polysaccharide catabolic process"/>
    <property type="evidence" value="ECO:0007669"/>
    <property type="project" value="InterPro"/>
</dbReference>
<evidence type="ECO:0000256" key="3">
    <source>
        <dbReference type="RuleBase" id="RU361153"/>
    </source>
</evidence>
<feature type="domain" description="Glycoside hydrolase family 5" evidence="4">
    <location>
        <begin position="73"/>
        <end position="293"/>
    </location>
</feature>
<dbReference type="KEGG" id="tsv:DSM104635_01755"/>
<evidence type="ECO:0000256" key="2">
    <source>
        <dbReference type="ARBA" id="ARBA00023295"/>
    </source>
</evidence>
<comment type="similarity">
    <text evidence="3">Belongs to the glycosyl hydrolase 5 (cellulase A) family.</text>
</comment>
<organism evidence="5 6">
    <name type="scientific">Terricaulis silvestris</name>
    <dbReference type="NCBI Taxonomy" id="2686094"/>
    <lineage>
        <taxon>Bacteria</taxon>
        <taxon>Pseudomonadati</taxon>
        <taxon>Pseudomonadota</taxon>
        <taxon>Alphaproteobacteria</taxon>
        <taxon>Caulobacterales</taxon>
        <taxon>Caulobacteraceae</taxon>
        <taxon>Terricaulis</taxon>
    </lineage>
</organism>
<evidence type="ECO:0000259" key="4">
    <source>
        <dbReference type="Pfam" id="PF00150"/>
    </source>
</evidence>
<keyword evidence="2 3" id="KW-0326">Glycosidase</keyword>
<dbReference type="InterPro" id="IPR001547">
    <property type="entry name" value="Glyco_hydro_5"/>
</dbReference>
<dbReference type="InterPro" id="IPR017853">
    <property type="entry name" value="GH"/>
</dbReference>
<accession>A0A6I6MIJ2</accession>
<proteinExistence type="inferred from homology"/>
<dbReference type="SUPFAM" id="SSF51445">
    <property type="entry name" value="(Trans)glycosidases"/>
    <property type="match status" value="1"/>
</dbReference>